<dbReference type="PANTHER" id="PTHR30487">
    <property type="entry name" value="TYPE 4 PREPILIN-LIKE PROTEINS LEADER PEPTIDE-PROCESSING ENZYME"/>
    <property type="match status" value="1"/>
</dbReference>
<evidence type="ECO:0000313" key="5">
    <source>
        <dbReference type="Proteomes" id="UP001370348"/>
    </source>
</evidence>
<dbReference type="InterPro" id="IPR050882">
    <property type="entry name" value="Prepilin_peptidase/N-MTase"/>
</dbReference>
<evidence type="ECO:0000256" key="2">
    <source>
        <dbReference type="SAM" id="Phobius"/>
    </source>
</evidence>
<dbReference type="Proteomes" id="UP001370348">
    <property type="component" value="Chromosome"/>
</dbReference>
<dbReference type="InterPro" id="IPR000045">
    <property type="entry name" value="Prepilin_IV_endopep_pep"/>
</dbReference>
<feature type="transmembrane region" description="Helical" evidence="2">
    <location>
        <begin position="91"/>
        <end position="118"/>
    </location>
</feature>
<keyword evidence="5" id="KW-1185">Reference proteome</keyword>
<dbReference type="PANTHER" id="PTHR30487:SF0">
    <property type="entry name" value="PREPILIN LEADER PEPTIDASE_N-METHYLTRANSFERASE-RELATED"/>
    <property type="match status" value="1"/>
</dbReference>
<reference evidence="4 5" key="1">
    <citation type="submission" date="2021-12" db="EMBL/GenBank/DDBJ databases">
        <title>Discovery of the Pendulisporaceae a myxobacterial family with distinct sporulation behavior and unique specialized metabolism.</title>
        <authorList>
            <person name="Garcia R."/>
            <person name="Popoff A."/>
            <person name="Bader C.D."/>
            <person name="Loehr J."/>
            <person name="Walesch S."/>
            <person name="Walt C."/>
            <person name="Boldt J."/>
            <person name="Bunk B."/>
            <person name="Haeckl F.J.F.P.J."/>
            <person name="Gunesch A.P."/>
            <person name="Birkelbach J."/>
            <person name="Nuebel U."/>
            <person name="Pietschmann T."/>
            <person name="Bach T."/>
            <person name="Mueller R."/>
        </authorList>
    </citation>
    <scope>NUCLEOTIDE SEQUENCE [LARGE SCALE GENOMIC DNA]</scope>
    <source>
        <strain evidence="4 5">MSr11954</strain>
    </source>
</reference>
<keyword evidence="2" id="KW-0812">Transmembrane</keyword>
<accession>A0ABZ2LW59</accession>
<gene>
    <name evidence="4" type="ORF">LZC94_36675</name>
</gene>
<sequence length="184" mass="19561">MDVGSTAIWICLAIASAAAIWDFISRKIPNFLTLGGVVLGLVLHAAVGYVDNGIAGSIRGLGASLAGIAVCSIIPVVSYARNEMGGGDVKLLAAIGALCGPVFGFFAEGFAFAILFAVVLPWRIIWSGAFHDRLGNFFTWLGNVFRRREDRLPYQKVRKMPPVVLGPAILAGLAVAIVHNKVWP</sequence>
<dbReference type="Gene3D" id="1.20.120.1220">
    <property type="match status" value="1"/>
</dbReference>
<feature type="transmembrane region" description="Helical" evidence="2">
    <location>
        <begin position="163"/>
        <end position="183"/>
    </location>
</feature>
<evidence type="ECO:0000259" key="3">
    <source>
        <dbReference type="Pfam" id="PF01478"/>
    </source>
</evidence>
<evidence type="ECO:0000313" key="4">
    <source>
        <dbReference type="EMBL" id="WXB13365.1"/>
    </source>
</evidence>
<dbReference type="Pfam" id="PF01478">
    <property type="entry name" value="Peptidase_A24"/>
    <property type="match status" value="1"/>
</dbReference>
<dbReference type="RefSeq" id="WP_394822989.1">
    <property type="nucleotide sequence ID" value="NZ_CP089984.1"/>
</dbReference>
<proteinExistence type="inferred from homology"/>
<feature type="transmembrane region" description="Helical" evidence="2">
    <location>
        <begin position="6"/>
        <end position="24"/>
    </location>
</feature>
<keyword evidence="2" id="KW-1133">Transmembrane helix</keyword>
<evidence type="ECO:0000256" key="1">
    <source>
        <dbReference type="ARBA" id="ARBA00005801"/>
    </source>
</evidence>
<feature type="transmembrane region" description="Helical" evidence="2">
    <location>
        <begin position="56"/>
        <end position="79"/>
    </location>
</feature>
<keyword evidence="2" id="KW-0472">Membrane</keyword>
<comment type="similarity">
    <text evidence="1">Belongs to the peptidase A24 family.</text>
</comment>
<organism evidence="4 5">
    <name type="scientific">Pendulispora albinea</name>
    <dbReference type="NCBI Taxonomy" id="2741071"/>
    <lineage>
        <taxon>Bacteria</taxon>
        <taxon>Pseudomonadati</taxon>
        <taxon>Myxococcota</taxon>
        <taxon>Myxococcia</taxon>
        <taxon>Myxococcales</taxon>
        <taxon>Sorangiineae</taxon>
        <taxon>Pendulisporaceae</taxon>
        <taxon>Pendulispora</taxon>
    </lineage>
</organism>
<feature type="domain" description="Prepilin type IV endopeptidase peptidase" evidence="3">
    <location>
        <begin position="10"/>
        <end position="117"/>
    </location>
</feature>
<feature type="transmembrane region" description="Helical" evidence="2">
    <location>
        <begin position="31"/>
        <end position="50"/>
    </location>
</feature>
<name>A0ABZ2LW59_9BACT</name>
<protein>
    <submittedName>
        <fullName evidence="4">A24 family peptidase</fullName>
    </submittedName>
</protein>
<dbReference type="EMBL" id="CP089984">
    <property type="protein sequence ID" value="WXB13365.1"/>
    <property type="molecule type" value="Genomic_DNA"/>
</dbReference>